<evidence type="ECO:0000256" key="6">
    <source>
        <dbReference type="ARBA" id="ARBA00022977"/>
    </source>
</evidence>
<evidence type="ECO:0000256" key="7">
    <source>
        <dbReference type="ARBA" id="ARBA00047334"/>
    </source>
</evidence>
<evidence type="ECO:0000256" key="12">
    <source>
        <dbReference type="RuleBase" id="RU004253"/>
    </source>
</evidence>
<dbReference type="Proteomes" id="UP000030111">
    <property type="component" value="Unassembled WGS sequence"/>
</dbReference>
<feature type="binding site" evidence="10">
    <location>
        <position position="110"/>
    </location>
    <ligand>
        <name>4-amino-2-methyl-5-(diphosphooxymethyl)pyrimidine</name>
        <dbReference type="ChEBI" id="CHEBI:57841"/>
    </ligand>
</feature>
<evidence type="ECO:0000256" key="8">
    <source>
        <dbReference type="ARBA" id="ARBA00047851"/>
    </source>
</evidence>
<dbReference type="UniPathway" id="UPA00060">
    <property type="reaction ID" value="UER00141"/>
</dbReference>
<dbReference type="FunFam" id="3.20.20.70:FF:000096">
    <property type="entry name" value="Thiamine-phosphate synthase"/>
    <property type="match status" value="1"/>
</dbReference>
<dbReference type="Gene3D" id="3.20.20.70">
    <property type="entry name" value="Aldolase class I"/>
    <property type="match status" value="1"/>
</dbReference>
<feature type="binding site" evidence="10">
    <location>
        <position position="72"/>
    </location>
    <ligand>
        <name>Mg(2+)</name>
        <dbReference type="ChEBI" id="CHEBI:18420"/>
    </ligand>
</feature>
<dbReference type="PANTHER" id="PTHR20857">
    <property type="entry name" value="THIAMINE-PHOSPHATE PYROPHOSPHORYLASE"/>
    <property type="match status" value="1"/>
</dbReference>
<dbReference type="EC" id="2.5.1.3" evidence="10"/>
<comment type="caution">
    <text evidence="14">The sequence shown here is derived from an EMBL/GenBank/DDBJ whole genome shotgun (WGS) entry which is preliminary data.</text>
</comment>
<evidence type="ECO:0000256" key="9">
    <source>
        <dbReference type="ARBA" id="ARBA00047883"/>
    </source>
</evidence>
<dbReference type="GO" id="GO:0009228">
    <property type="term" value="P:thiamine biosynthetic process"/>
    <property type="evidence" value="ECO:0007669"/>
    <property type="project" value="UniProtKB-KW"/>
</dbReference>
<dbReference type="GO" id="GO:0009229">
    <property type="term" value="P:thiamine diphosphate biosynthetic process"/>
    <property type="evidence" value="ECO:0007669"/>
    <property type="project" value="UniProtKB-UniRule"/>
</dbReference>
<dbReference type="GO" id="GO:0004789">
    <property type="term" value="F:thiamine-phosphate diphosphorylase activity"/>
    <property type="evidence" value="ECO:0007669"/>
    <property type="project" value="UniProtKB-UniRule"/>
</dbReference>
<dbReference type="GO" id="GO:0005737">
    <property type="term" value="C:cytoplasm"/>
    <property type="evidence" value="ECO:0007669"/>
    <property type="project" value="TreeGrafter"/>
</dbReference>
<evidence type="ECO:0000256" key="4">
    <source>
        <dbReference type="ARBA" id="ARBA00022723"/>
    </source>
</evidence>
<dbReference type="STRING" id="1121898.GCA_000422725_01529"/>
<keyword evidence="4 10" id="KW-0479">Metal-binding</keyword>
<accession>A0A0A2MRV2</accession>
<dbReference type="SUPFAM" id="SSF51391">
    <property type="entry name" value="Thiamin phosphate synthase"/>
    <property type="match status" value="1"/>
</dbReference>
<keyword evidence="6 10" id="KW-0784">Thiamine biosynthesis</keyword>
<evidence type="ECO:0000313" key="14">
    <source>
        <dbReference type="EMBL" id="KGO94316.1"/>
    </source>
</evidence>
<dbReference type="AlphaFoldDB" id="A0A0A2MRV2"/>
<dbReference type="HAMAP" id="MF_00097">
    <property type="entry name" value="TMP_synthase"/>
    <property type="match status" value="1"/>
</dbReference>
<evidence type="ECO:0000256" key="2">
    <source>
        <dbReference type="ARBA" id="ARBA00005165"/>
    </source>
</evidence>
<comment type="catalytic activity">
    <reaction evidence="8 10 11">
        <text>2-(2-carboxy-4-methylthiazol-5-yl)ethyl phosphate + 4-amino-2-methyl-5-(diphosphooxymethyl)pyrimidine + 2 H(+) = thiamine phosphate + CO2 + diphosphate</text>
        <dbReference type="Rhea" id="RHEA:47848"/>
        <dbReference type="ChEBI" id="CHEBI:15378"/>
        <dbReference type="ChEBI" id="CHEBI:16526"/>
        <dbReference type="ChEBI" id="CHEBI:33019"/>
        <dbReference type="ChEBI" id="CHEBI:37575"/>
        <dbReference type="ChEBI" id="CHEBI:57841"/>
        <dbReference type="ChEBI" id="CHEBI:62890"/>
        <dbReference type="EC" id="2.5.1.3"/>
    </reaction>
</comment>
<keyword evidence="15" id="KW-1185">Reference proteome</keyword>
<comment type="pathway">
    <text evidence="2 10 12">Cofactor biosynthesis; thiamine diphosphate biosynthesis; thiamine phosphate from 4-amino-2-methyl-5-diphosphomethylpyrimidine and 4-methyl-5-(2-phosphoethyl)-thiazole: step 1/1.</text>
</comment>
<evidence type="ECO:0000256" key="5">
    <source>
        <dbReference type="ARBA" id="ARBA00022842"/>
    </source>
</evidence>
<comment type="cofactor">
    <cofactor evidence="10">
        <name>Mg(2+)</name>
        <dbReference type="ChEBI" id="CHEBI:18420"/>
    </cofactor>
    <text evidence="10">Binds 1 Mg(2+) ion per subunit.</text>
</comment>
<reference evidence="14 15" key="1">
    <citation type="submission" date="2013-09" db="EMBL/GenBank/DDBJ databases">
        <authorList>
            <person name="Zeng Z."/>
            <person name="Chen C."/>
        </authorList>
    </citation>
    <scope>NUCLEOTIDE SEQUENCE [LARGE SCALE GENOMIC DNA]</scope>
    <source>
        <strain evidence="14 15">WB 4.1-42</strain>
    </source>
</reference>
<feature type="binding site" evidence="10">
    <location>
        <position position="91"/>
    </location>
    <ligand>
        <name>Mg(2+)</name>
        <dbReference type="ChEBI" id="CHEBI:18420"/>
    </ligand>
</feature>
<dbReference type="NCBIfam" id="TIGR00693">
    <property type="entry name" value="thiE"/>
    <property type="match status" value="1"/>
</dbReference>
<proteinExistence type="inferred from homology"/>
<feature type="binding site" evidence="10">
    <location>
        <position position="139"/>
    </location>
    <ligand>
        <name>4-amino-2-methyl-5-(diphosphooxymethyl)pyrimidine</name>
        <dbReference type="ChEBI" id="CHEBI:57841"/>
    </ligand>
</feature>
<comment type="function">
    <text evidence="1 10">Condenses 4-methyl-5-(beta-hydroxyethyl)thiazole monophosphate (THZ-P) and 2-methyl-4-amino-5-hydroxymethyl pyrimidine pyrophosphate (HMP-PP) to form thiamine monophosphate (TMP).</text>
</comment>
<protein>
    <recommendedName>
        <fullName evidence="10">Thiamine-phosphate synthase</fullName>
        <shortName evidence="10">TP synthase</shortName>
        <shortName evidence="10">TPS</shortName>
        <ecNumber evidence="10">2.5.1.3</ecNumber>
    </recommendedName>
    <alternativeName>
        <fullName evidence="10">Thiamine-phosphate pyrophosphorylase</fullName>
        <shortName evidence="10">TMP pyrophosphorylase</shortName>
        <shortName evidence="10">TMP-PPase</shortName>
    </alternativeName>
</protein>
<dbReference type="GO" id="GO:0000287">
    <property type="term" value="F:magnesium ion binding"/>
    <property type="evidence" value="ECO:0007669"/>
    <property type="project" value="UniProtKB-UniRule"/>
</dbReference>
<evidence type="ECO:0000259" key="13">
    <source>
        <dbReference type="Pfam" id="PF02581"/>
    </source>
</evidence>
<feature type="binding site" evidence="10">
    <location>
        <begin position="136"/>
        <end position="138"/>
    </location>
    <ligand>
        <name>2-[(2R,5Z)-2-carboxy-4-methylthiazol-5(2H)-ylidene]ethyl phosphate</name>
        <dbReference type="ChEBI" id="CHEBI:62899"/>
    </ligand>
</feature>
<dbReference type="PANTHER" id="PTHR20857:SF23">
    <property type="entry name" value="THIAMINE BIOSYNTHETIC BIFUNCTIONAL ENZYME"/>
    <property type="match status" value="1"/>
</dbReference>
<dbReference type="CDD" id="cd00564">
    <property type="entry name" value="TMP_TenI"/>
    <property type="match status" value="1"/>
</dbReference>
<name>A0A0A2MRV2_9FLAO</name>
<feature type="binding site" evidence="10">
    <location>
        <begin position="187"/>
        <end position="188"/>
    </location>
    <ligand>
        <name>2-[(2R,5Z)-2-carboxy-4-methylthiazol-5(2H)-ylidene]ethyl phosphate</name>
        <dbReference type="ChEBI" id="CHEBI:62899"/>
    </ligand>
</feature>
<dbReference type="InterPro" id="IPR013785">
    <property type="entry name" value="Aldolase_TIM"/>
</dbReference>
<dbReference type="InterPro" id="IPR034291">
    <property type="entry name" value="TMP_synthase"/>
</dbReference>
<organism evidence="14 15">
    <name type="scientific">Flavobacterium subsaxonicum WB 4.1-42 = DSM 21790</name>
    <dbReference type="NCBI Taxonomy" id="1121898"/>
    <lineage>
        <taxon>Bacteria</taxon>
        <taxon>Pseudomonadati</taxon>
        <taxon>Bacteroidota</taxon>
        <taxon>Flavobacteriia</taxon>
        <taxon>Flavobacteriales</taxon>
        <taxon>Flavobacteriaceae</taxon>
        <taxon>Flavobacterium</taxon>
    </lineage>
</organism>
<comment type="caution">
    <text evidence="10">Lacks conserved residue(s) required for the propagation of feature annotation.</text>
</comment>
<dbReference type="RefSeq" id="WP_026990402.1">
    <property type="nucleotide sequence ID" value="NZ_AUGP01000017.1"/>
</dbReference>
<dbReference type="eggNOG" id="COG0352">
    <property type="taxonomic scope" value="Bacteria"/>
</dbReference>
<comment type="similarity">
    <text evidence="10 11">Belongs to the thiamine-phosphate synthase family.</text>
</comment>
<dbReference type="OrthoDB" id="9812206at2"/>
<dbReference type="InterPro" id="IPR022998">
    <property type="entry name" value="ThiamineP_synth_TenI"/>
</dbReference>
<keyword evidence="3 10" id="KW-0808">Transferase</keyword>
<keyword evidence="5 10" id="KW-0460">Magnesium</keyword>
<evidence type="ECO:0000256" key="1">
    <source>
        <dbReference type="ARBA" id="ARBA00003814"/>
    </source>
</evidence>
<evidence type="ECO:0000256" key="11">
    <source>
        <dbReference type="RuleBase" id="RU003826"/>
    </source>
</evidence>
<sequence>MSSIFPYRLYLVVSQHDCLGRDIVWVTEQAVKGGVDVVQLREKHLSIADFTATALRLKAMLDTYNVPLIINDNLEVAKACSAAGIHVGTTDIAPSKIKALWPQCGILGYSIEHLDQLYTAEAEHADYLGISPVYSTPTKTDTVTEWGLEGILTIRGLTSKPLIAIGSMNVDNARNVIRAGADCIAVVSAICGADDPAKAAHEIRTQIEKAL</sequence>
<evidence type="ECO:0000256" key="10">
    <source>
        <dbReference type="HAMAP-Rule" id="MF_00097"/>
    </source>
</evidence>
<evidence type="ECO:0000313" key="15">
    <source>
        <dbReference type="Proteomes" id="UP000030111"/>
    </source>
</evidence>
<dbReference type="EMBL" id="JRLY01000002">
    <property type="protein sequence ID" value="KGO94316.1"/>
    <property type="molecule type" value="Genomic_DNA"/>
</dbReference>
<gene>
    <name evidence="10" type="primary">thiE</name>
    <name evidence="14" type="ORF">Q766_05195</name>
</gene>
<comment type="catalytic activity">
    <reaction evidence="9 10 11">
        <text>2-[(2R,5Z)-2-carboxy-4-methylthiazol-5(2H)-ylidene]ethyl phosphate + 4-amino-2-methyl-5-(diphosphooxymethyl)pyrimidine + 2 H(+) = thiamine phosphate + CO2 + diphosphate</text>
        <dbReference type="Rhea" id="RHEA:47844"/>
        <dbReference type="ChEBI" id="CHEBI:15378"/>
        <dbReference type="ChEBI" id="CHEBI:16526"/>
        <dbReference type="ChEBI" id="CHEBI:33019"/>
        <dbReference type="ChEBI" id="CHEBI:37575"/>
        <dbReference type="ChEBI" id="CHEBI:57841"/>
        <dbReference type="ChEBI" id="CHEBI:62899"/>
        <dbReference type="EC" id="2.5.1.3"/>
    </reaction>
</comment>
<feature type="binding site" evidence="10">
    <location>
        <position position="71"/>
    </location>
    <ligand>
        <name>4-amino-2-methyl-5-(diphosphooxymethyl)pyrimidine</name>
        <dbReference type="ChEBI" id="CHEBI:57841"/>
    </ligand>
</feature>
<comment type="catalytic activity">
    <reaction evidence="7 10 11">
        <text>4-methyl-5-(2-phosphooxyethyl)-thiazole + 4-amino-2-methyl-5-(diphosphooxymethyl)pyrimidine + H(+) = thiamine phosphate + diphosphate</text>
        <dbReference type="Rhea" id="RHEA:22328"/>
        <dbReference type="ChEBI" id="CHEBI:15378"/>
        <dbReference type="ChEBI" id="CHEBI:33019"/>
        <dbReference type="ChEBI" id="CHEBI:37575"/>
        <dbReference type="ChEBI" id="CHEBI:57841"/>
        <dbReference type="ChEBI" id="CHEBI:58296"/>
        <dbReference type="EC" id="2.5.1.3"/>
    </reaction>
</comment>
<evidence type="ECO:0000256" key="3">
    <source>
        <dbReference type="ARBA" id="ARBA00022679"/>
    </source>
</evidence>
<dbReference type="Pfam" id="PF02581">
    <property type="entry name" value="TMP-TENI"/>
    <property type="match status" value="1"/>
</dbReference>
<feature type="domain" description="Thiamine phosphate synthase/TenI" evidence="13">
    <location>
        <begin position="9"/>
        <end position="190"/>
    </location>
</feature>
<feature type="binding site" evidence="10">
    <location>
        <begin position="39"/>
        <end position="43"/>
    </location>
    <ligand>
        <name>4-amino-2-methyl-5-(diphosphooxymethyl)pyrimidine</name>
        <dbReference type="ChEBI" id="CHEBI:57841"/>
    </ligand>
</feature>
<dbReference type="InterPro" id="IPR036206">
    <property type="entry name" value="ThiamineP_synth_sf"/>
</dbReference>